<accession>A0AAU7K6S1</accession>
<sequence>MPKVLSYPKYVSLIVNKSTASAAELFILQAKQSAKVKIYGTKSSGAIDYLEVVRAELPCGFYRLGYPACKSLRLPGQPLDNIGIKPDIEIPLKISDWIDFVRTNRTK</sequence>
<protein>
    <submittedName>
        <fullName evidence="2">S41 family peptidase</fullName>
    </submittedName>
</protein>
<dbReference type="RefSeq" id="WP_406825607.1">
    <property type="nucleotide sequence ID" value="NZ_CP157485.1"/>
</dbReference>
<reference evidence="2" key="1">
    <citation type="submission" date="2024-05" db="EMBL/GenBank/DDBJ databases">
        <authorList>
            <person name="Kim S."/>
            <person name="Heo J."/>
            <person name="Choi H."/>
            <person name="Choi Y."/>
            <person name="Kwon S.-W."/>
            <person name="Kim Y."/>
        </authorList>
    </citation>
    <scope>NUCLEOTIDE SEQUENCE</scope>
    <source>
        <strain evidence="2">KACC 23697</strain>
    </source>
</reference>
<dbReference type="GO" id="GO:0006508">
    <property type="term" value="P:proteolysis"/>
    <property type="evidence" value="ECO:0007669"/>
    <property type="project" value="InterPro"/>
</dbReference>
<dbReference type="InterPro" id="IPR029045">
    <property type="entry name" value="ClpP/crotonase-like_dom_sf"/>
</dbReference>
<dbReference type="Pfam" id="PF03572">
    <property type="entry name" value="Peptidase_S41"/>
    <property type="match status" value="1"/>
</dbReference>
<dbReference type="AlphaFoldDB" id="A0AAU7K6S1"/>
<dbReference type="InterPro" id="IPR005151">
    <property type="entry name" value="Tail-specific_protease"/>
</dbReference>
<gene>
    <name evidence="2" type="ORF">ABEG20_01230</name>
</gene>
<dbReference type="Gene3D" id="3.90.226.10">
    <property type="entry name" value="2-enoyl-CoA Hydratase, Chain A, domain 1"/>
    <property type="match status" value="1"/>
</dbReference>
<name>A0AAU7K6S1_9SPHI</name>
<feature type="domain" description="Tail specific protease" evidence="1">
    <location>
        <begin position="7"/>
        <end position="90"/>
    </location>
</feature>
<dbReference type="EMBL" id="CP157485">
    <property type="protein sequence ID" value="XBO48221.1"/>
    <property type="molecule type" value="Genomic_DNA"/>
</dbReference>
<organism evidence="2">
    <name type="scientific">Pedobacter sp. KACC 23697</name>
    <dbReference type="NCBI Taxonomy" id="3149230"/>
    <lineage>
        <taxon>Bacteria</taxon>
        <taxon>Pseudomonadati</taxon>
        <taxon>Bacteroidota</taxon>
        <taxon>Sphingobacteriia</taxon>
        <taxon>Sphingobacteriales</taxon>
        <taxon>Sphingobacteriaceae</taxon>
        <taxon>Pedobacter</taxon>
    </lineage>
</organism>
<proteinExistence type="predicted"/>
<dbReference type="SUPFAM" id="SSF52096">
    <property type="entry name" value="ClpP/crotonase"/>
    <property type="match status" value="1"/>
</dbReference>
<evidence type="ECO:0000313" key="2">
    <source>
        <dbReference type="EMBL" id="XBO48221.1"/>
    </source>
</evidence>
<dbReference type="GO" id="GO:0008236">
    <property type="term" value="F:serine-type peptidase activity"/>
    <property type="evidence" value="ECO:0007669"/>
    <property type="project" value="InterPro"/>
</dbReference>
<evidence type="ECO:0000259" key="1">
    <source>
        <dbReference type="Pfam" id="PF03572"/>
    </source>
</evidence>